<gene>
    <name evidence="3" type="ORF">Fadolivirus_1_754</name>
</gene>
<reference evidence="3 4" key="1">
    <citation type="submission" date="2020-04" db="EMBL/GenBank/DDBJ databases">
        <title>Advantages and limits of metagenomic assembly and binning of a giant virus.</title>
        <authorList>
            <person name="Schulz F."/>
            <person name="Andreani J."/>
            <person name="Francis R."/>
            <person name="Boudjemaa H."/>
            <person name="Bou Khalil J.Y."/>
            <person name="Lee J."/>
            <person name="La Scola B."/>
            <person name="Woyke T."/>
        </authorList>
    </citation>
    <scope>NUCLEOTIDE SEQUENCE [LARGE SCALE GENOMIC DNA]</scope>
    <source>
        <strain evidence="3 4">FV1/VV64</strain>
    </source>
</reference>
<sequence length="118" mass="12834">MATFLTKALNGLNNDSAVVTSGFMIGFMHELKFNESTLQNPLSTIFSASISGFITSLGASVVGSILPQQMRFIIPIAAVTSCSYYKYKDLKGPKSTNNNKNNDKINFNLNVSQQAESE</sequence>
<protein>
    <submittedName>
        <fullName evidence="3">Uncharacterized protein</fullName>
    </submittedName>
</protein>
<dbReference type="Proteomes" id="UP001162001">
    <property type="component" value="Segment"/>
</dbReference>
<organism evidence="3 4">
    <name type="scientific">Fadolivirus FV1/VV64</name>
    <dbReference type="NCBI Taxonomy" id="3070911"/>
    <lineage>
        <taxon>Viruses</taxon>
        <taxon>Varidnaviria</taxon>
        <taxon>Bamfordvirae</taxon>
        <taxon>Nucleocytoviricota</taxon>
        <taxon>Megaviricetes</taxon>
        <taxon>Imitervirales</taxon>
        <taxon>Mimiviridae</taxon>
        <taxon>Klosneuvirinae</taxon>
        <taxon>Fadolivirus</taxon>
        <taxon>Fadolivirus algeromassiliense</taxon>
    </lineage>
</organism>
<evidence type="ECO:0000256" key="1">
    <source>
        <dbReference type="SAM" id="MobiDB-lite"/>
    </source>
</evidence>
<keyword evidence="2" id="KW-1133">Transmembrane helix</keyword>
<feature type="compositionally biased region" description="Low complexity" evidence="1">
    <location>
        <begin position="93"/>
        <end position="110"/>
    </location>
</feature>
<feature type="region of interest" description="Disordered" evidence="1">
    <location>
        <begin position="91"/>
        <end position="118"/>
    </location>
</feature>
<keyword evidence="2" id="KW-0472">Membrane</keyword>
<proteinExistence type="predicted"/>
<name>A0A7D3V5S0_9VIRU</name>
<evidence type="ECO:0000313" key="3">
    <source>
        <dbReference type="EMBL" id="QKF94212.1"/>
    </source>
</evidence>
<dbReference type="EMBL" id="MT418680">
    <property type="protein sequence ID" value="QKF94212.1"/>
    <property type="molecule type" value="Genomic_DNA"/>
</dbReference>
<feature type="transmembrane region" description="Helical" evidence="2">
    <location>
        <begin position="45"/>
        <end position="66"/>
    </location>
</feature>
<evidence type="ECO:0000313" key="4">
    <source>
        <dbReference type="Proteomes" id="UP001162001"/>
    </source>
</evidence>
<evidence type="ECO:0000256" key="2">
    <source>
        <dbReference type="SAM" id="Phobius"/>
    </source>
</evidence>
<accession>A0A7D3V5S0</accession>
<keyword evidence="2" id="KW-0812">Transmembrane</keyword>
<keyword evidence="4" id="KW-1185">Reference proteome</keyword>